<evidence type="ECO:0000256" key="4">
    <source>
        <dbReference type="ARBA" id="ARBA00023277"/>
    </source>
</evidence>
<evidence type="ECO:0000256" key="5">
    <source>
        <dbReference type="ARBA" id="ARBA00023326"/>
    </source>
</evidence>
<evidence type="ECO:0000259" key="10">
    <source>
        <dbReference type="Pfam" id="PF00759"/>
    </source>
</evidence>
<feature type="domain" description="Glycoside hydrolase family 9" evidence="10">
    <location>
        <begin position="447"/>
        <end position="727"/>
    </location>
</feature>
<feature type="active site" evidence="7">
    <location>
        <position position="705"/>
    </location>
</feature>
<dbReference type="InterPro" id="IPR033126">
    <property type="entry name" value="Glyco_hydro_9_Asp/Glu_AS"/>
</dbReference>
<keyword evidence="4 6" id="KW-0119">Carbohydrate metabolism</keyword>
<dbReference type="Gene3D" id="1.50.10.10">
    <property type="match status" value="1"/>
</dbReference>
<dbReference type="Proteomes" id="UP001408789">
    <property type="component" value="Unassembled WGS sequence"/>
</dbReference>
<dbReference type="EMBL" id="JBCNJP010000027">
    <property type="protein sequence ID" value="KAK9051046.1"/>
    <property type="molecule type" value="Genomic_DNA"/>
</dbReference>
<sequence>MDIDFDDLDGPSKAPMTKKDKFAPKNSKFKPVAKPKNEPDASAPSSEQIPVSVPKVELDGLPPPYVSVSSKTEIEQPSHTVSSSSSPSHEANGSVKNDNYVTDMKVDNDQQQDEEDQVVREIDVFFTSSIDANSKLYVLQYPLRPSWRPYELEERCEVVRVKPETAEVLSTAWRPPTANRYAVGILIGNKLHLNPVHSALQLRPSLQHLKHQNSLKQTNTRFDEETTKNEKFMQQVKKQGKLPGAVTKQNTDTKEQWIPLKYHGEMSLLSRRYMESMVGQQDSQIQFSMSQSDYIDSLCPATSGKPRPQGSSRSSLLKLPLEERIKKHLLEGPPTHRFNALKHLAPDSSDDDIFNVLKEHAHLVQGLWVVKTKLKCQGTDALLRNYAMLQFSKDPIFHEAQLPKQTRHIECMKVILDEFAAKRDSFRDWKFREPRDDSFIKIKVFLHSSFVFRFANTYRGAYSNYLHSAVCPFYCDNNGYQDELLWAAAWLHKASRRRQYREYIIRNEVILRAGDTINEFGWDNKHAGINVLISKEVLMGKSPDLKSFQNNADAFICSLCPGTAHLQVHYSPGGLIFKAGGSNMQHVTSLSFLLLTYSNYLSHANHVVSCGDKSASPALLRNLARHQVNYILGDNPIRMSYMVGYGPRYPQRIHHRGSSLPSVGAHPAHIGCKAGSRYFLSPDPNPNVLVGAVVGGPNTTDAFPDSRPFFQESEPTTYINAPLVGLLAYFAAHA</sequence>
<keyword evidence="5 6" id="KW-0624">Polysaccharide degradation</keyword>
<evidence type="ECO:0000256" key="8">
    <source>
        <dbReference type="RuleBase" id="RU361166"/>
    </source>
</evidence>
<evidence type="ECO:0000256" key="7">
    <source>
        <dbReference type="PROSITE-ProRule" id="PRU10060"/>
    </source>
</evidence>
<dbReference type="GO" id="GO:0005666">
    <property type="term" value="C:RNA polymerase III complex"/>
    <property type="evidence" value="ECO:0007669"/>
    <property type="project" value="TreeGrafter"/>
</dbReference>
<dbReference type="AlphaFoldDB" id="A0AAP0GIY9"/>
<dbReference type="Pfam" id="PF04801">
    <property type="entry name" value="RPC5"/>
    <property type="match status" value="2"/>
</dbReference>
<keyword evidence="6 8" id="KW-0326">Glycosidase</keyword>
<protein>
    <recommendedName>
        <fullName evidence="8">Endoglucanase</fullName>
        <ecNumber evidence="8">3.2.1.4</ecNumber>
    </recommendedName>
</protein>
<reference evidence="11 12" key="1">
    <citation type="submission" date="2024-04" db="EMBL/GenBank/DDBJ databases">
        <title>The reference genome of an endangered Asteraceae, Deinandra increscens subsp. villosa, native to the Central Coast of California.</title>
        <authorList>
            <person name="Guilliams M."/>
            <person name="Hasenstab-Lehman K."/>
            <person name="Meyer R."/>
            <person name="Mcevoy S."/>
        </authorList>
    </citation>
    <scope>NUCLEOTIDE SEQUENCE [LARGE SCALE GENOMIC DNA]</scope>
    <source>
        <tissue evidence="11">Leaf</tissue>
    </source>
</reference>
<feature type="active site" evidence="7">
    <location>
        <position position="714"/>
    </location>
</feature>
<keyword evidence="3 8" id="KW-0136">Cellulose degradation</keyword>
<comment type="catalytic activity">
    <reaction evidence="1 8">
        <text>Endohydrolysis of (1-&gt;4)-beta-D-glucosidic linkages in cellulose, lichenin and cereal beta-D-glucans.</text>
        <dbReference type="EC" id="3.2.1.4"/>
    </reaction>
</comment>
<evidence type="ECO:0000256" key="3">
    <source>
        <dbReference type="ARBA" id="ARBA00023001"/>
    </source>
</evidence>
<dbReference type="InterPro" id="IPR018221">
    <property type="entry name" value="Glyco_hydro_9_His_AS"/>
</dbReference>
<keyword evidence="6 8" id="KW-0378">Hydrolase</keyword>
<organism evidence="11 12">
    <name type="scientific">Deinandra increscens subsp. villosa</name>
    <dbReference type="NCBI Taxonomy" id="3103831"/>
    <lineage>
        <taxon>Eukaryota</taxon>
        <taxon>Viridiplantae</taxon>
        <taxon>Streptophyta</taxon>
        <taxon>Embryophyta</taxon>
        <taxon>Tracheophyta</taxon>
        <taxon>Spermatophyta</taxon>
        <taxon>Magnoliopsida</taxon>
        <taxon>eudicotyledons</taxon>
        <taxon>Gunneridae</taxon>
        <taxon>Pentapetalae</taxon>
        <taxon>asterids</taxon>
        <taxon>campanulids</taxon>
        <taxon>Asterales</taxon>
        <taxon>Asteraceae</taxon>
        <taxon>Asteroideae</taxon>
        <taxon>Heliantheae alliance</taxon>
        <taxon>Madieae</taxon>
        <taxon>Madiinae</taxon>
        <taxon>Deinandra</taxon>
    </lineage>
</organism>
<feature type="region of interest" description="Disordered" evidence="9">
    <location>
        <begin position="1"/>
        <end position="98"/>
    </location>
</feature>
<dbReference type="GO" id="GO:0042797">
    <property type="term" value="P:tRNA transcription by RNA polymerase III"/>
    <property type="evidence" value="ECO:0007669"/>
    <property type="project" value="TreeGrafter"/>
</dbReference>
<accession>A0AAP0GIY9</accession>
<dbReference type="PANTHER" id="PTHR12069">
    <property type="entry name" value="DNA-DIRECTED RNA POLYMERASES III 80 KDA POLYPEPTIDE RNA POLYMERASE III SUBUNIT 5"/>
    <property type="match status" value="1"/>
</dbReference>
<dbReference type="PANTHER" id="PTHR12069:SF0">
    <property type="entry name" value="DNA-DIRECTED RNA POLYMERASE III SUBUNIT RPC5"/>
    <property type="match status" value="1"/>
</dbReference>
<proteinExistence type="inferred from homology"/>
<comment type="similarity">
    <text evidence="2 6 8">Belongs to the glycosyl hydrolase 9 (cellulase E) family.</text>
</comment>
<dbReference type="PROSITE" id="PS00592">
    <property type="entry name" value="GH9_2"/>
    <property type="match status" value="1"/>
</dbReference>
<dbReference type="InterPro" id="IPR006886">
    <property type="entry name" value="RNA_pol_III_Rpc5"/>
</dbReference>
<dbReference type="InterPro" id="IPR008928">
    <property type="entry name" value="6-hairpin_glycosidase_sf"/>
</dbReference>
<evidence type="ECO:0000256" key="2">
    <source>
        <dbReference type="ARBA" id="ARBA00007072"/>
    </source>
</evidence>
<evidence type="ECO:0000256" key="1">
    <source>
        <dbReference type="ARBA" id="ARBA00000966"/>
    </source>
</evidence>
<dbReference type="Pfam" id="PF00759">
    <property type="entry name" value="Glyco_hydro_9"/>
    <property type="match status" value="1"/>
</dbReference>
<name>A0AAP0GIY9_9ASTR</name>
<feature type="active site" evidence="6">
    <location>
        <position position="654"/>
    </location>
</feature>
<dbReference type="EC" id="3.2.1.4" evidence="8"/>
<evidence type="ECO:0000313" key="11">
    <source>
        <dbReference type="EMBL" id="KAK9051046.1"/>
    </source>
</evidence>
<keyword evidence="12" id="KW-1185">Reference proteome</keyword>
<feature type="compositionally biased region" description="Low complexity" evidence="9">
    <location>
        <begin position="77"/>
        <end position="89"/>
    </location>
</feature>
<evidence type="ECO:0000256" key="6">
    <source>
        <dbReference type="PROSITE-ProRule" id="PRU10059"/>
    </source>
</evidence>
<dbReference type="InterPro" id="IPR012341">
    <property type="entry name" value="6hp_glycosidase-like_sf"/>
</dbReference>
<dbReference type="InterPro" id="IPR001701">
    <property type="entry name" value="Glyco_hydro_9"/>
</dbReference>
<dbReference type="GO" id="GO:0030245">
    <property type="term" value="P:cellulose catabolic process"/>
    <property type="evidence" value="ECO:0007669"/>
    <property type="project" value="UniProtKB-KW"/>
</dbReference>
<dbReference type="GO" id="GO:0008810">
    <property type="term" value="F:cellulase activity"/>
    <property type="evidence" value="ECO:0007669"/>
    <property type="project" value="UniProtKB-EC"/>
</dbReference>
<comment type="caution">
    <text evidence="11">The sequence shown here is derived from an EMBL/GenBank/DDBJ whole genome shotgun (WGS) entry which is preliminary data.</text>
</comment>
<dbReference type="PROSITE" id="PS00698">
    <property type="entry name" value="GH9_3"/>
    <property type="match status" value="1"/>
</dbReference>
<gene>
    <name evidence="11" type="ORF">SSX86_027671</name>
</gene>
<dbReference type="SUPFAM" id="SSF48208">
    <property type="entry name" value="Six-hairpin glycosidases"/>
    <property type="match status" value="1"/>
</dbReference>
<evidence type="ECO:0000313" key="12">
    <source>
        <dbReference type="Proteomes" id="UP001408789"/>
    </source>
</evidence>
<evidence type="ECO:0000256" key="9">
    <source>
        <dbReference type="SAM" id="MobiDB-lite"/>
    </source>
</evidence>